<evidence type="ECO:0000313" key="1">
    <source>
        <dbReference type="EMBL" id="VBB32871.1"/>
    </source>
</evidence>
<protein>
    <submittedName>
        <fullName evidence="1">Uncharacterized protein</fullName>
    </submittedName>
</protein>
<dbReference type="PANTHER" id="PTHR10151">
    <property type="entry name" value="ECTONUCLEOTIDE PYROPHOSPHATASE/PHOSPHODIESTERASE"/>
    <property type="match status" value="1"/>
</dbReference>
<dbReference type="AlphaFoldDB" id="A0A498SH22"/>
<name>A0A498SH22_ACAVI</name>
<accession>A0A498SH22</accession>
<dbReference type="EMBL" id="UPTC01001987">
    <property type="protein sequence ID" value="VBB32871.1"/>
    <property type="molecule type" value="Genomic_DNA"/>
</dbReference>
<gene>
    <name evidence="1" type="ORF">NAV_LOCUS7662</name>
</gene>
<dbReference type="OrthoDB" id="5841854at2759"/>
<keyword evidence="2" id="KW-1185">Reference proteome</keyword>
<dbReference type="InterPro" id="IPR002591">
    <property type="entry name" value="Phosphodiest/P_Trfase"/>
</dbReference>
<dbReference type="GO" id="GO:0016529">
    <property type="term" value="C:sarcoplasmic reticulum"/>
    <property type="evidence" value="ECO:0007669"/>
    <property type="project" value="TreeGrafter"/>
</dbReference>
<dbReference type="PANTHER" id="PTHR10151:SF114">
    <property type="entry name" value="ECTONUCLEOTIDE PYROPHOSPHATASE_PHOSPHODIESTERASE C27A7.3"/>
    <property type="match status" value="1"/>
</dbReference>
<evidence type="ECO:0000313" key="2">
    <source>
        <dbReference type="Proteomes" id="UP000276991"/>
    </source>
</evidence>
<dbReference type="Gene3D" id="3.40.720.10">
    <property type="entry name" value="Alkaline Phosphatase, subunit A"/>
    <property type="match status" value="1"/>
</dbReference>
<sequence>MKPLLVISFDGFKRSYVGNDIIKTLEYMAKCGATAEYMYGTYPTKTFPNHYSIATGLYPESHGIVDNVIYDNRFKTDFIDIRRTNDAQYFNGIPIWNVLEQQNITTACLFWPACDSLINGIGMQPKYNLKYNQSMSYHDRIDQIIAWLEMPANIRPSLIMAYFDQPDKLVHFKNDEEVCSHSLPFLF</sequence>
<dbReference type="Pfam" id="PF01663">
    <property type="entry name" value="Phosphodiest"/>
    <property type="match status" value="1"/>
</dbReference>
<reference evidence="1 2" key="1">
    <citation type="submission" date="2018-08" db="EMBL/GenBank/DDBJ databases">
        <authorList>
            <person name="Laetsch R D."/>
            <person name="Stevens L."/>
            <person name="Kumar S."/>
            <person name="Blaxter L. M."/>
        </authorList>
    </citation>
    <scope>NUCLEOTIDE SEQUENCE [LARGE SCALE GENOMIC DNA]</scope>
</reference>
<dbReference type="InterPro" id="IPR017850">
    <property type="entry name" value="Alkaline_phosphatase_core_sf"/>
</dbReference>
<organism evidence="1 2">
    <name type="scientific">Acanthocheilonema viteae</name>
    <name type="common">Filarial nematode worm</name>
    <name type="synonym">Dipetalonema viteae</name>
    <dbReference type="NCBI Taxonomy" id="6277"/>
    <lineage>
        <taxon>Eukaryota</taxon>
        <taxon>Metazoa</taxon>
        <taxon>Ecdysozoa</taxon>
        <taxon>Nematoda</taxon>
        <taxon>Chromadorea</taxon>
        <taxon>Rhabditida</taxon>
        <taxon>Spirurina</taxon>
        <taxon>Spiruromorpha</taxon>
        <taxon>Filarioidea</taxon>
        <taxon>Onchocercidae</taxon>
        <taxon>Acanthocheilonema</taxon>
    </lineage>
</organism>
<dbReference type="GO" id="GO:0055120">
    <property type="term" value="C:striated muscle dense body"/>
    <property type="evidence" value="ECO:0007669"/>
    <property type="project" value="TreeGrafter"/>
</dbReference>
<dbReference type="STRING" id="6277.A0A498SH22"/>
<proteinExistence type="predicted"/>
<dbReference type="GO" id="GO:0031674">
    <property type="term" value="C:I band"/>
    <property type="evidence" value="ECO:0007669"/>
    <property type="project" value="TreeGrafter"/>
</dbReference>
<dbReference type="SUPFAM" id="SSF53649">
    <property type="entry name" value="Alkaline phosphatase-like"/>
    <property type="match status" value="1"/>
</dbReference>
<dbReference type="Proteomes" id="UP000276991">
    <property type="component" value="Unassembled WGS sequence"/>
</dbReference>
<dbReference type="CDD" id="cd16018">
    <property type="entry name" value="Enpp"/>
    <property type="match status" value="1"/>
</dbReference>